<comment type="caution">
    <text evidence="3">The sequence shown here is derived from an EMBL/GenBank/DDBJ whole genome shotgun (WGS) entry which is preliminary data.</text>
</comment>
<feature type="region of interest" description="Disordered" evidence="1">
    <location>
        <begin position="1"/>
        <end position="120"/>
    </location>
</feature>
<feature type="region of interest" description="Disordered" evidence="1">
    <location>
        <begin position="169"/>
        <end position="199"/>
    </location>
</feature>
<evidence type="ECO:0000313" key="4">
    <source>
        <dbReference type="Proteomes" id="UP000324767"/>
    </source>
</evidence>
<name>A0A5M8PS96_9LECA</name>
<dbReference type="OrthoDB" id="5426775at2759"/>
<proteinExistence type="predicted"/>
<evidence type="ECO:0000259" key="2">
    <source>
        <dbReference type="Pfam" id="PF25545"/>
    </source>
</evidence>
<dbReference type="AlphaFoldDB" id="A0A5M8PS96"/>
<evidence type="ECO:0000313" key="3">
    <source>
        <dbReference type="EMBL" id="KAA6412438.1"/>
    </source>
</evidence>
<organism evidence="3 4">
    <name type="scientific">Lasallia pustulata</name>
    <dbReference type="NCBI Taxonomy" id="136370"/>
    <lineage>
        <taxon>Eukaryota</taxon>
        <taxon>Fungi</taxon>
        <taxon>Dikarya</taxon>
        <taxon>Ascomycota</taxon>
        <taxon>Pezizomycotina</taxon>
        <taxon>Lecanoromycetes</taxon>
        <taxon>OSLEUM clade</taxon>
        <taxon>Umbilicariomycetidae</taxon>
        <taxon>Umbilicariales</taxon>
        <taxon>Umbilicariaceae</taxon>
        <taxon>Lasallia</taxon>
    </lineage>
</organism>
<feature type="compositionally biased region" description="Polar residues" evidence="1">
    <location>
        <begin position="190"/>
        <end position="199"/>
    </location>
</feature>
<accession>A0A5M8PS96</accession>
<dbReference type="Proteomes" id="UP000324767">
    <property type="component" value="Unassembled WGS sequence"/>
</dbReference>
<dbReference type="EMBL" id="VXIT01000005">
    <property type="protein sequence ID" value="KAA6412438.1"/>
    <property type="molecule type" value="Genomic_DNA"/>
</dbReference>
<dbReference type="InterPro" id="IPR057684">
    <property type="entry name" value="DUF7924"/>
</dbReference>
<feature type="domain" description="DUF7924" evidence="2">
    <location>
        <begin position="281"/>
        <end position="468"/>
    </location>
</feature>
<gene>
    <name evidence="3" type="ORF">FRX48_03428</name>
</gene>
<evidence type="ECO:0000256" key="1">
    <source>
        <dbReference type="SAM" id="MobiDB-lite"/>
    </source>
</evidence>
<reference evidence="3 4" key="1">
    <citation type="submission" date="2019-09" db="EMBL/GenBank/DDBJ databases">
        <title>The hologenome of the rock-dwelling lichen Lasallia pustulata.</title>
        <authorList>
            <person name="Greshake Tzovaras B."/>
            <person name="Segers F."/>
            <person name="Bicker A."/>
            <person name="Dal Grande F."/>
            <person name="Otte J."/>
            <person name="Hankeln T."/>
            <person name="Schmitt I."/>
            <person name="Ebersberger I."/>
        </authorList>
    </citation>
    <scope>NUCLEOTIDE SEQUENCE [LARGE SCALE GENOMIC DNA]</scope>
    <source>
        <strain evidence="3">A1-1</strain>
    </source>
</reference>
<protein>
    <recommendedName>
        <fullName evidence="2">DUF7924 domain-containing protein</fullName>
    </recommendedName>
</protein>
<dbReference type="Pfam" id="PF25545">
    <property type="entry name" value="DUF7924"/>
    <property type="match status" value="1"/>
</dbReference>
<feature type="compositionally biased region" description="Low complexity" evidence="1">
    <location>
        <begin position="169"/>
        <end position="189"/>
    </location>
</feature>
<sequence length="477" mass="52849">MSTEVLCPKPQRPHKRALADIDSNALTVSKHARRSPPPLPTPSTHGQRSKSPNPPRRPSSQSLEDLDTRSAPPKKRRRLQSPRFEPTDDQCLQVNRSSSAPPWPTCAPRSKHWRPQLPTGSSVDAWLSTVFSPDPRPIPPPSDRPSTCPATLDVSKLKHTHLSLAAIQQMSQQQSQYAESQGAGSGASQNGRPGTSSPLYRDTVYNNFITMDFSGRQLPQELRDYADEHILKQRTSPQLGDEVVSKIIDTAEELADSSEGPTNKLLRTLMFPIDHTGIAEGGNTPWNTIALPNDPEYEYSIVAPKPDAYLGYSRGQQSGWSTSQYNVISHLRVRPYTQPGRGNTFPFLMFELKSEAAGGTLYAAENQAAGSGSHSVNALSWLLQEAQKSGLSDTDLMKDTVSFSFVMSHREAVFYMHWQSTEKKRFYMSRLKSYSAFEPDEIRACNNAVKNTVENALGARKTKIGNALLALFPIPEH</sequence>
<feature type="compositionally biased region" description="Polar residues" evidence="1">
    <location>
        <begin position="90"/>
        <end position="100"/>
    </location>
</feature>